<evidence type="ECO:0000256" key="1">
    <source>
        <dbReference type="SAM" id="Phobius"/>
    </source>
</evidence>
<evidence type="ECO:0000313" key="2">
    <source>
        <dbReference type="EMBL" id="EXK77924.1"/>
    </source>
</evidence>
<reference evidence="2 3" key="1">
    <citation type="submission" date="2011-11" db="EMBL/GenBank/DDBJ databases">
        <title>The Genome Sequence of Fusarium oxysporum PHW815.</title>
        <authorList>
            <consortium name="The Broad Institute Genome Sequencing Platform"/>
            <person name="Ma L.-J."/>
            <person name="Gale L.R."/>
            <person name="Schwartz D.C."/>
            <person name="Zhou S."/>
            <person name="Corby-Kistler H."/>
            <person name="Young S.K."/>
            <person name="Zeng Q."/>
            <person name="Gargeya S."/>
            <person name="Fitzgerald M."/>
            <person name="Haas B."/>
            <person name="Abouelleil A."/>
            <person name="Alvarado L."/>
            <person name="Arachchi H.M."/>
            <person name="Berlin A."/>
            <person name="Brown A."/>
            <person name="Chapman S.B."/>
            <person name="Chen Z."/>
            <person name="Dunbar C."/>
            <person name="Freedman E."/>
            <person name="Gearin G."/>
            <person name="Goldberg J."/>
            <person name="Griggs A."/>
            <person name="Gujja S."/>
            <person name="Heiman D."/>
            <person name="Howarth C."/>
            <person name="Larson L."/>
            <person name="Lui A."/>
            <person name="MacDonald P.J.P."/>
            <person name="Montmayeur A."/>
            <person name="Murphy C."/>
            <person name="Neiman D."/>
            <person name="Pearson M."/>
            <person name="Priest M."/>
            <person name="Roberts A."/>
            <person name="Saif S."/>
            <person name="Shea T."/>
            <person name="Shenoy N."/>
            <person name="Sisk P."/>
            <person name="Stolte C."/>
            <person name="Sykes S."/>
            <person name="Wortman J."/>
            <person name="Nusbaum C."/>
            <person name="Birren B."/>
        </authorList>
    </citation>
    <scope>NUCLEOTIDE SEQUENCE [LARGE SCALE GENOMIC DNA]</scope>
    <source>
        <strain evidence="2 3">54005</strain>
    </source>
</reference>
<accession>X0BHG8</accession>
<keyword evidence="1" id="KW-0812">Transmembrane</keyword>
<keyword evidence="1" id="KW-1133">Transmembrane helix</keyword>
<gene>
    <name evidence="2" type="ORF">FOQG_17390</name>
</gene>
<keyword evidence="3" id="KW-1185">Reference proteome</keyword>
<dbReference type="OrthoDB" id="10438309at2759"/>
<dbReference type="AlphaFoldDB" id="X0BHG8"/>
<organism evidence="2 3">
    <name type="scientific">Fusarium oxysporum f. sp. raphani 54005</name>
    <dbReference type="NCBI Taxonomy" id="1089458"/>
    <lineage>
        <taxon>Eukaryota</taxon>
        <taxon>Fungi</taxon>
        <taxon>Dikarya</taxon>
        <taxon>Ascomycota</taxon>
        <taxon>Pezizomycotina</taxon>
        <taxon>Sordariomycetes</taxon>
        <taxon>Hypocreomycetidae</taxon>
        <taxon>Hypocreales</taxon>
        <taxon>Nectriaceae</taxon>
        <taxon>Fusarium</taxon>
        <taxon>Fusarium oxysporum species complex</taxon>
    </lineage>
</organism>
<dbReference type="HOGENOM" id="CLU_2867754_0_0_1"/>
<feature type="transmembrane region" description="Helical" evidence="1">
    <location>
        <begin position="32"/>
        <end position="52"/>
    </location>
</feature>
<dbReference type="EMBL" id="KI979373">
    <property type="protein sequence ID" value="EXK77924.1"/>
    <property type="molecule type" value="Genomic_DNA"/>
</dbReference>
<keyword evidence="1" id="KW-0472">Membrane</keyword>
<evidence type="ECO:0000313" key="3">
    <source>
        <dbReference type="Proteomes" id="UP000030663"/>
    </source>
</evidence>
<sequence>MATGDVITAARIPGLQRPFTKYDMMESTALPVWYALPVLPQALNLVFAEGIGGRQRKQDRDLHS</sequence>
<protein>
    <submittedName>
        <fullName evidence="2">Uncharacterized protein</fullName>
    </submittedName>
</protein>
<proteinExistence type="predicted"/>
<dbReference type="Proteomes" id="UP000030663">
    <property type="component" value="Unassembled WGS sequence"/>
</dbReference>
<name>X0BHG8_FUSOX</name>